<keyword evidence="2" id="KW-0560">Oxidoreductase</keyword>
<dbReference type="AlphaFoldDB" id="A0AA37WY52"/>
<dbReference type="InterPro" id="IPR007138">
    <property type="entry name" value="ABM_dom"/>
</dbReference>
<dbReference type="RefSeq" id="WP_284323361.1">
    <property type="nucleotide sequence ID" value="NZ_BSPP01000001.1"/>
</dbReference>
<keyword evidence="3" id="KW-1185">Reference proteome</keyword>
<dbReference type="Proteomes" id="UP001157355">
    <property type="component" value="Unassembled WGS sequence"/>
</dbReference>
<organism evidence="2 3">
    <name type="scientific">Cypionkella aquatica</name>
    <dbReference type="NCBI Taxonomy" id="1756042"/>
    <lineage>
        <taxon>Bacteria</taxon>
        <taxon>Pseudomonadati</taxon>
        <taxon>Pseudomonadota</taxon>
        <taxon>Alphaproteobacteria</taxon>
        <taxon>Rhodobacterales</taxon>
        <taxon>Paracoccaceae</taxon>
        <taxon>Cypionkella</taxon>
    </lineage>
</organism>
<protein>
    <submittedName>
        <fullName evidence="2">Antibiotic biosynthesis monooxygenase</fullName>
    </submittedName>
</protein>
<dbReference type="InterPro" id="IPR011008">
    <property type="entry name" value="Dimeric_a/b-barrel"/>
</dbReference>
<proteinExistence type="predicted"/>
<evidence type="ECO:0000313" key="3">
    <source>
        <dbReference type="Proteomes" id="UP001157355"/>
    </source>
</evidence>
<dbReference type="GO" id="GO:0004497">
    <property type="term" value="F:monooxygenase activity"/>
    <property type="evidence" value="ECO:0007669"/>
    <property type="project" value="UniProtKB-KW"/>
</dbReference>
<sequence>MIRLRGHLICATAEEAAAVQAHVAEHTRLSRAEPGCLSFEITPTDDPLVWEVMETFRTQEDFNAHQTRTRASAWFEATKPILRDFRVEAIGD</sequence>
<feature type="domain" description="ABM" evidence="1">
    <location>
        <begin position="1"/>
        <end position="90"/>
    </location>
</feature>
<evidence type="ECO:0000259" key="1">
    <source>
        <dbReference type="PROSITE" id="PS51725"/>
    </source>
</evidence>
<reference evidence="2 3" key="1">
    <citation type="journal article" date="2014" name="Int. J. Syst. Evol. Microbiol.">
        <title>Complete genome sequence of Corynebacterium casei LMG S-19264T (=DSM 44701T), isolated from a smear-ripened cheese.</title>
        <authorList>
            <consortium name="US DOE Joint Genome Institute (JGI-PGF)"/>
            <person name="Walter F."/>
            <person name="Albersmeier A."/>
            <person name="Kalinowski J."/>
            <person name="Ruckert C."/>
        </authorList>
    </citation>
    <scope>NUCLEOTIDE SEQUENCE [LARGE SCALE GENOMIC DNA]</scope>
    <source>
        <strain evidence="2 3">NBRC 111766</strain>
    </source>
</reference>
<dbReference type="EMBL" id="BSPP01000001">
    <property type="protein sequence ID" value="GLS85128.1"/>
    <property type="molecule type" value="Genomic_DNA"/>
</dbReference>
<dbReference type="Gene3D" id="3.30.70.100">
    <property type="match status" value="1"/>
</dbReference>
<dbReference type="PROSITE" id="PS51725">
    <property type="entry name" value="ABM"/>
    <property type="match status" value="1"/>
</dbReference>
<gene>
    <name evidence="2" type="ORF">GCM10010873_01010</name>
</gene>
<comment type="caution">
    <text evidence="2">The sequence shown here is derived from an EMBL/GenBank/DDBJ whole genome shotgun (WGS) entry which is preliminary data.</text>
</comment>
<keyword evidence="2" id="KW-0503">Monooxygenase</keyword>
<accession>A0AA37WY52</accession>
<dbReference type="SUPFAM" id="SSF54909">
    <property type="entry name" value="Dimeric alpha+beta barrel"/>
    <property type="match status" value="1"/>
</dbReference>
<evidence type="ECO:0000313" key="2">
    <source>
        <dbReference type="EMBL" id="GLS85128.1"/>
    </source>
</evidence>
<name>A0AA37WY52_9RHOB</name>
<dbReference type="Pfam" id="PF03992">
    <property type="entry name" value="ABM"/>
    <property type="match status" value="1"/>
</dbReference>